<dbReference type="RefSeq" id="WP_191867057.1">
    <property type="nucleotide sequence ID" value="NZ_BMZC01000014.1"/>
</dbReference>
<dbReference type="EMBL" id="BMZC01000014">
    <property type="protein sequence ID" value="GGZ78417.1"/>
    <property type="molecule type" value="Genomic_DNA"/>
</dbReference>
<reference evidence="1" key="1">
    <citation type="journal article" date="2014" name="Int. J. Syst. Evol. Microbiol.">
        <title>Complete genome sequence of Corynebacterium casei LMG S-19264T (=DSM 44701T), isolated from a smear-ripened cheese.</title>
        <authorList>
            <consortium name="US DOE Joint Genome Institute (JGI-PGF)"/>
            <person name="Walter F."/>
            <person name="Albersmeier A."/>
            <person name="Kalinowski J."/>
            <person name="Ruckert C."/>
        </authorList>
    </citation>
    <scope>NUCLEOTIDE SEQUENCE</scope>
    <source>
        <strain evidence="1">KCTC 32337</strain>
    </source>
</reference>
<evidence type="ECO:0000313" key="2">
    <source>
        <dbReference type="Proteomes" id="UP000622604"/>
    </source>
</evidence>
<gene>
    <name evidence="1" type="ORF">GCM10011274_40720</name>
</gene>
<name>A0A8H9ID54_9ALTE</name>
<reference evidence="1" key="2">
    <citation type="submission" date="2020-09" db="EMBL/GenBank/DDBJ databases">
        <authorList>
            <person name="Sun Q."/>
            <person name="Kim S."/>
        </authorList>
    </citation>
    <scope>NUCLEOTIDE SEQUENCE</scope>
    <source>
        <strain evidence="1">KCTC 32337</strain>
    </source>
</reference>
<proteinExistence type="predicted"/>
<dbReference type="Proteomes" id="UP000622604">
    <property type="component" value="Unassembled WGS sequence"/>
</dbReference>
<accession>A0A8H9ID54</accession>
<evidence type="ECO:0000313" key="1">
    <source>
        <dbReference type="EMBL" id="GGZ78417.1"/>
    </source>
</evidence>
<protein>
    <recommendedName>
        <fullName evidence="3">Plasmid replication protein RepA</fullName>
    </recommendedName>
</protein>
<dbReference type="AlphaFoldDB" id="A0A8H9ID54"/>
<evidence type="ECO:0008006" key="3">
    <source>
        <dbReference type="Google" id="ProtNLM"/>
    </source>
</evidence>
<sequence length="364" mass="40960">MLPDYVNQELTQDEIVELEERQMDLFMLVDEPDNCDDGLQRFSNTIGDIDLIPRFIRGRNPAIKGSQISADHNLIVSNPYSVGNNKLICDIHPATITRKEDGKIVSYLAYPGDKEEVVEQVLFMIAANGGLTKKALPGSSPRYGVYFTLYQIREILKEIGKTKPYDVIREALIILRDSKTRVRVDREGKEVAITSDVFADAVLETTGAGRAKDRCFISFSDYVVEQLFELNYSQFSFDRTLSHKGTLARFLHKYLCCNWRNAFTGGNYKLIVNDVMAQFGKSQLSIEEKRRNMRGALSLLVESGHITSVPSSADNTYIITATSKLAQEIKLSMYKKSGLKKLSAKLESGELKSLPQARKFTVEA</sequence>
<organism evidence="1 2">
    <name type="scientific">Paraglaciecola chathamensis</name>
    <dbReference type="NCBI Taxonomy" id="368405"/>
    <lineage>
        <taxon>Bacteria</taxon>
        <taxon>Pseudomonadati</taxon>
        <taxon>Pseudomonadota</taxon>
        <taxon>Gammaproteobacteria</taxon>
        <taxon>Alteromonadales</taxon>
        <taxon>Alteromonadaceae</taxon>
        <taxon>Paraglaciecola</taxon>
    </lineage>
</organism>
<comment type="caution">
    <text evidence="1">The sequence shown here is derived from an EMBL/GenBank/DDBJ whole genome shotgun (WGS) entry which is preliminary data.</text>
</comment>